<evidence type="ECO:0000256" key="3">
    <source>
        <dbReference type="HAMAP-Rule" id="MF_00099"/>
    </source>
</evidence>
<dbReference type="GO" id="GO:0006935">
    <property type="term" value="P:chemotaxis"/>
    <property type="evidence" value="ECO:0007669"/>
    <property type="project" value="UniProtKB-UniRule"/>
</dbReference>
<comment type="similarity">
    <text evidence="3">Belongs to the CheB family.</text>
</comment>
<feature type="domain" description="Response regulatory" evidence="7">
    <location>
        <begin position="3"/>
        <end position="120"/>
    </location>
</feature>
<protein>
    <recommendedName>
        <fullName evidence="3">Protein-glutamate methylesterase/protein-glutamine glutaminase</fullName>
        <ecNumber evidence="3">3.1.1.61</ecNumber>
        <ecNumber evidence="3">3.5.1.44</ecNumber>
    </recommendedName>
</protein>
<accession>A0A2P6MG18</accession>
<feature type="active site" evidence="3 4">
    <location>
        <position position="287"/>
    </location>
</feature>
<dbReference type="Gene3D" id="3.40.50.180">
    <property type="entry name" value="Methylesterase CheB, C-terminal domain"/>
    <property type="match status" value="1"/>
</dbReference>
<dbReference type="CDD" id="cd17541">
    <property type="entry name" value="REC_CheB-like"/>
    <property type="match status" value="1"/>
</dbReference>
<dbReference type="InterPro" id="IPR001789">
    <property type="entry name" value="Sig_transdc_resp-reg_receiver"/>
</dbReference>
<dbReference type="SUPFAM" id="SSF52738">
    <property type="entry name" value="Methylesterase CheB, C-terminal domain"/>
    <property type="match status" value="1"/>
</dbReference>
<comment type="catalytic activity">
    <reaction evidence="3">
        <text>L-glutaminyl-[protein] + H2O = L-glutamyl-[protein] + NH4(+)</text>
        <dbReference type="Rhea" id="RHEA:16441"/>
        <dbReference type="Rhea" id="RHEA-COMP:10207"/>
        <dbReference type="Rhea" id="RHEA-COMP:10208"/>
        <dbReference type="ChEBI" id="CHEBI:15377"/>
        <dbReference type="ChEBI" id="CHEBI:28938"/>
        <dbReference type="ChEBI" id="CHEBI:29973"/>
        <dbReference type="ChEBI" id="CHEBI:30011"/>
        <dbReference type="EC" id="3.5.1.44"/>
    </reaction>
</comment>
<evidence type="ECO:0000256" key="2">
    <source>
        <dbReference type="ARBA" id="ARBA00048267"/>
    </source>
</evidence>
<sequence length="343" mass="36542">MIRTLVVDDSAFMRKVVSDILSKDPRFTVIGTARNGRDALSKVKMLKPDLLTMDVEMPEMGGLEALRELMAEHPLPVIMLSSVTKQGTEQTITAMELGAVDFVAKPSGSISLDMDKIAGELVEKAAAAAKAGINKKPVPEAAPNETVTAPEDSGSGRIVVLGTSTGGPKALQQFLTRLPSNFPRPIFIVQHMPAGFTKSLSTRLHQLSEISVKEAEHGEIAKKGVAYIAPGGYHLTIRKIGTSVAIQLEQGELVNGHRPSVDPLFQSAYHAGFKGTVGIIMTGMGSDGKEGARLLKQEKGTILLAETESSCVVYGMPRAVMEAGLVDDTASAGRMAELLMKYC</sequence>
<evidence type="ECO:0000256" key="4">
    <source>
        <dbReference type="PROSITE-ProRule" id="PRU00050"/>
    </source>
</evidence>
<feature type="region of interest" description="Disordered" evidence="6">
    <location>
        <begin position="137"/>
        <end position="156"/>
    </location>
</feature>
<comment type="catalytic activity">
    <reaction evidence="2 3">
        <text>[protein]-L-glutamate 5-O-methyl ester + H2O = L-glutamyl-[protein] + methanol + H(+)</text>
        <dbReference type="Rhea" id="RHEA:23236"/>
        <dbReference type="Rhea" id="RHEA-COMP:10208"/>
        <dbReference type="Rhea" id="RHEA-COMP:10311"/>
        <dbReference type="ChEBI" id="CHEBI:15377"/>
        <dbReference type="ChEBI" id="CHEBI:15378"/>
        <dbReference type="ChEBI" id="CHEBI:17790"/>
        <dbReference type="ChEBI" id="CHEBI:29973"/>
        <dbReference type="ChEBI" id="CHEBI:82795"/>
        <dbReference type="EC" id="3.1.1.61"/>
    </reaction>
</comment>
<evidence type="ECO:0000256" key="5">
    <source>
        <dbReference type="PROSITE-ProRule" id="PRU00169"/>
    </source>
</evidence>
<evidence type="ECO:0000313" key="9">
    <source>
        <dbReference type="EMBL" id="PRO65211.1"/>
    </source>
</evidence>
<dbReference type="InterPro" id="IPR000673">
    <property type="entry name" value="Sig_transdc_resp-reg_Me-estase"/>
</dbReference>
<feature type="active site" evidence="3 4">
    <location>
        <position position="164"/>
    </location>
</feature>
<reference evidence="9 10" key="1">
    <citation type="submission" date="2018-03" db="EMBL/GenBank/DDBJ databases">
        <title>Bacillus urumqiensis sp. nov., a moderately haloalkaliphilic bacterium isolated from a salt lake.</title>
        <authorList>
            <person name="Zhao B."/>
            <person name="Liao Z."/>
        </authorList>
    </citation>
    <scope>NUCLEOTIDE SEQUENCE [LARGE SCALE GENOMIC DNA]</scope>
    <source>
        <strain evidence="9 10">BZ-SZ-XJ18</strain>
    </source>
</reference>
<evidence type="ECO:0000259" key="7">
    <source>
        <dbReference type="PROSITE" id="PS50110"/>
    </source>
</evidence>
<comment type="caution">
    <text evidence="9">The sequence shown here is derived from an EMBL/GenBank/DDBJ whole genome shotgun (WGS) entry which is preliminary data.</text>
</comment>
<keyword evidence="3 4" id="KW-0145">Chemotaxis</keyword>
<dbReference type="GO" id="GO:0008984">
    <property type="term" value="F:protein-glutamate methylesterase activity"/>
    <property type="evidence" value="ECO:0007669"/>
    <property type="project" value="UniProtKB-UniRule"/>
</dbReference>
<dbReference type="GO" id="GO:0000156">
    <property type="term" value="F:phosphorelay response regulator activity"/>
    <property type="evidence" value="ECO:0007669"/>
    <property type="project" value="InterPro"/>
</dbReference>
<dbReference type="PANTHER" id="PTHR42872:SF3">
    <property type="entry name" value="PROTEIN-GLUTAMATE METHYLESTERASE_PROTEIN-GLUTAMINE GLUTAMINASE 1"/>
    <property type="match status" value="1"/>
</dbReference>
<evidence type="ECO:0000313" key="10">
    <source>
        <dbReference type="Proteomes" id="UP000243650"/>
    </source>
</evidence>
<dbReference type="NCBIfam" id="NF001965">
    <property type="entry name" value="PRK00742.1"/>
    <property type="match status" value="1"/>
</dbReference>
<dbReference type="PROSITE" id="PS50122">
    <property type="entry name" value="CHEB"/>
    <property type="match status" value="1"/>
</dbReference>
<name>A0A2P6MG18_ALKUR</name>
<evidence type="ECO:0000256" key="1">
    <source>
        <dbReference type="ARBA" id="ARBA00022801"/>
    </source>
</evidence>
<feature type="modified residue" description="4-aspartylphosphate" evidence="3 5">
    <location>
        <position position="54"/>
    </location>
</feature>
<dbReference type="HAMAP" id="MF_00099">
    <property type="entry name" value="CheB_chemtxs"/>
    <property type="match status" value="1"/>
</dbReference>
<dbReference type="InterPro" id="IPR008248">
    <property type="entry name" value="CheB-like"/>
</dbReference>
<keyword evidence="10" id="KW-1185">Reference proteome</keyword>
<dbReference type="EMBL" id="PVNS01000009">
    <property type="protein sequence ID" value="PRO65211.1"/>
    <property type="molecule type" value="Genomic_DNA"/>
</dbReference>
<dbReference type="Pfam" id="PF01339">
    <property type="entry name" value="CheB_methylest"/>
    <property type="match status" value="1"/>
</dbReference>
<evidence type="ECO:0000256" key="6">
    <source>
        <dbReference type="SAM" id="MobiDB-lite"/>
    </source>
</evidence>
<proteinExistence type="inferred from homology"/>
<dbReference type="InterPro" id="IPR011006">
    <property type="entry name" value="CheY-like_superfamily"/>
</dbReference>
<keyword evidence="3 5" id="KW-0597">Phosphoprotein</keyword>
<comment type="function">
    <text evidence="3">Involved in chemotaxis. Part of a chemotaxis signal transduction system that modulates chemotaxis in response to various stimuli. Catalyzes the demethylation of specific methylglutamate residues introduced into the chemoreceptors (methyl-accepting chemotaxis proteins or MCP) by CheR. Also mediates the irreversible deamidation of specific glutamine residues to glutamic acid.</text>
</comment>
<dbReference type="GO" id="GO:0005737">
    <property type="term" value="C:cytoplasm"/>
    <property type="evidence" value="ECO:0007669"/>
    <property type="project" value="UniProtKB-SubCell"/>
</dbReference>
<dbReference type="OrthoDB" id="9793421at2"/>
<dbReference type="InterPro" id="IPR035909">
    <property type="entry name" value="CheB_C"/>
</dbReference>
<dbReference type="CDD" id="cd16432">
    <property type="entry name" value="CheB_Rec"/>
    <property type="match status" value="1"/>
</dbReference>
<dbReference type="EC" id="3.1.1.61" evidence="3"/>
<dbReference type="Gene3D" id="3.40.50.2300">
    <property type="match status" value="1"/>
</dbReference>
<dbReference type="SMART" id="SM00448">
    <property type="entry name" value="REC"/>
    <property type="match status" value="1"/>
</dbReference>
<dbReference type="GO" id="GO:0050568">
    <property type="term" value="F:protein-glutamine glutaminase activity"/>
    <property type="evidence" value="ECO:0007669"/>
    <property type="project" value="UniProtKB-UniRule"/>
</dbReference>
<feature type="active site" evidence="3 4">
    <location>
        <position position="191"/>
    </location>
</feature>
<dbReference type="RefSeq" id="WP_105959411.1">
    <property type="nucleotide sequence ID" value="NZ_PVNS01000009.1"/>
</dbReference>
<keyword evidence="1 3" id="KW-0378">Hydrolase</keyword>
<dbReference type="PIRSF" id="PIRSF000876">
    <property type="entry name" value="RR_chemtxs_CheB"/>
    <property type="match status" value="1"/>
</dbReference>
<comment type="PTM">
    <text evidence="3">Phosphorylated by CheA. Phosphorylation of the N-terminal regulatory domain activates the methylesterase activity.</text>
</comment>
<evidence type="ECO:0000259" key="8">
    <source>
        <dbReference type="PROSITE" id="PS50122"/>
    </source>
</evidence>
<dbReference type="Pfam" id="PF00072">
    <property type="entry name" value="Response_reg"/>
    <property type="match status" value="1"/>
</dbReference>
<organism evidence="9 10">
    <name type="scientific">Alkalicoccus urumqiensis</name>
    <name type="common">Bacillus urumqiensis</name>
    <dbReference type="NCBI Taxonomy" id="1548213"/>
    <lineage>
        <taxon>Bacteria</taxon>
        <taxon>Bacillati</taxon>
        <taxon>Bacillota</taxon>
        <taxon>Bacilli</taxon>
        <taxon>Bacillales</taxon>
        <taxon>Bacillaceae</taxon>
        <taxon>Alkalicoccus</taxon>
    </lineage>
</organism>
<keyword evidence="3" id="KW-0963">Cytoplasm</keyword>
<dbReference type="Proteomes" id="UP000243650">
    <property type="component" value="Unassembled WGS sequence"/>
</dbReference>
<feature type="domain" description="CheB-type methylesterase" evidence="8">
    <location>
        <begin position="153"/>
        <end position="343"/>
    </location>
</feature>
<gene>
    <name evidence="3" type="primary">cheB</name>
    <name evidence="9" type="ORF">C6I21_10420</name>
</gene>
<comment type="domain">
    <text evidence="3">Contains a C-terminal catalytic domain, and an N-terminal region which modulates catalytic activity.</text>
</comment>
<dbReference type="EC" id="3.5.1.44" evidence="3"/>
<dbReference type="PROSITE" id="PS50110">
    <property type="entry name" value="RESPONSE_REGULATORY"/>
    <property type="match status" value="1"/>
</dbReference>
<dbReference type="PANTHER" id="PTHR42872">
    <property type="entry name" value="PROTEIN-GLUTAMATE METHYLESTERASE/PROTEIN-GLUTAMINE GLUTAMINASE"/>
    <property type="match status" value="1"/>
</dbReference>
<dbReference type="AlphaFoldDB" id="A0A2P6MG18"/>
<dbReference type="SUPFAM" id="SSF52172">
    <property type="entry name" value="CheY-like"/>
    <property type="match status" value="1"/>
</dbReference>
<comment type="subcellular location">
    <subcellularLocation>
        <location evidence="3">Cytoplasm</location>
    </subcellularLocation>
</comment>